<dbReference type="InterPro" id="IPR019734">
    <property type="entry name" value="TPR_rpt"/>
</dbReference>
<dbReference type="OMA" id="ETYMTDL"/>
<dbReference type="eggNOG" id="ENOG502QSAH">
    <property type="taxonomic scope" value="Eukaryota"/>
</dbReference>
<dbReference type="OrthoDB" id="1914839at2759"/>
<proteinExistence type="predicted"/>
<dbReference type="PROSITE" id="PS50005">
    <property type="entry name" value="TPR"/>
    <property type="match status" value="1"/>
</dbReference>
<evidence type="ECO:0000256" key="3">
    <source>
        <dbReference type="SAM" id="Coils"/>
    </source>
</evidence>
<dbReference type="HOGENOM" id="CLU_040959_2_1_1"/>
<gene>
    <name evidence="5" type="ORF">LEMA_P051230.1</name>
</gene>
<evidence type="ECO:0000256" key="2">
    <source>
        <dbReference type="PROSITE-ProRule" id="PRU00339"/>
    </source>
</evidence>
<dbReference type="Pfam" id="PF13181">
    <property type="entry name" value="TPR_8"/>
    <property type="match status" value="1"/>
</dbReference>
<feature type="compositionally biased region" description="Acidic residues" evidence="4">
    <location>
        <begin position="356"/>
        <end position="387"/>
    </location>
</feature>
<dbReference type="InterPro" id="IPR011990">
    <property type="entry name" value="TPR-like_helical_dom_sf"/>
</dbReference>
<reference evidence="6" key="1">
    <citation type="journal article" date="2011" name="Nat. Commun.">
        <title>Effector diversification within compartments of the Leptosphaeria maculans genome affected by Repeat-Induced Point mutations.</title>
        <authorList>
            <person name="Rouxel T."/>
            <person name="Grandaubert J."/>
            <person name="Hane J.K."/>
            <person name="Hoede C."/>
            <person name="van de Wouw A.P."/>
            <person name="Couloux A."/>
            <person name="Dominguez V."/>
            <person name="Anthouard V."/>
            <person name="Bally P."/>
            <person name="Bourras S."/>
            <person name="Cozijnsen A.J."/>
            <person name="Ciuffetti L.M."/>
            <person name="Degrave A."/>
            <person name="Dilmaghani A."/>
            <person name="Duret L."/>
            <person name="Fudal I."/>
            <person name="Goodwin S.B."/>
            <person name="Gout L."/>
            <person name="Glaser N."/>
            <person name="Linglin J."/>
            <person name="Kema G.H.J."/>
            <person name="Lapalu N."/>
            <person name="Lawrence C.B."/>
            <person name="May K."/>
            <person name="Meyer M."/>
            <person name="Ollivier B."/>
            <person name="Poulain J."/>
            <person name="Schoch C.L."/>
            <person name="Simon A."/>
            <person name="Spatafora J.W."/>
            <person name="Stachowiak A."/>
            <person name="Turgeon B.G."/>
            <person name="Tyler B.M."/>
            <person name="Vincent D."/>
            <person name="Weissenbach J."/>
            <person name="Amselem J."/>
            <person name="Quesneville H."/>
            <person name="Oliver R.P."/>
            <person name="Wincker P."/>
            <person name="Balesdent M.-H."/>
            <person name="Howlett B.J."/>
        </authorList>
    </citation>
    <scope>NUCLEOTIDE SEQUENCE [LARGE SCALE GENOMIC DNA]</scope>
    <source>
        <strain evidence="6">JN3 / isolate v23.1.3 / race Av1-4-5-6-7-8</strain>
    </source>
</reference>
<evidence type="ECO:0000313" key="5">
    <source>
        <dbReference type="EMBL" id="CBX92417.1"/>
    </source>
</evidence>
<feature type="coiled-coil region" evidence="3">
    <location>
        <begin position="134"/>
        <end position="161"/>
    </location>
</feature>
<dbReference type="PANTHER" id="PTHR12558:SF50">
    <property type="entry name" value="ASSEMBLY CHAPERONE OF RPL4-RELATED"/>
    <property type="match status" value="1"/>
</dbReference>
<dbReference type="CDD" id="cd24142">
    <property type="entry name" value="ACL4-like"/>
    <property type="match status" value="1"/>
</dbReference>
<keyword evidence="1 2" id="KW-0802">TPR repeat</keyword>
<organism evidence="6">
    <name type="scientific">Leptosphaeria maculans (strain JN3 / isolate v23.1.3 / race Av1-4-5-6-7-8)</name>
    <name type="common">Blackleg fungus</name>
    <name type="synonym">Phoma lingam</name>
    <dbReference type="NCBI Taxonomy" id="985895"/>
    <lineage>
        <taxon>Eukaryota</taxon>
        <taxon>Fungi</taxon>
        <taxon>Dikarya</taxon>
        <taxon>Ascomycota</taxon>
        <taxon>Pezizomycotina</taxon>
        <taxon>Dothideomycetes</taxon>
        <taxon>Pleosporomycetidae</taxon>
        <taxon>Pleosporales</taxon>
        <taxon>Pleosporineae</taxon>
        <taxon>Leptosphaeriaceae</taxon>
        <taxon>Plenodomus</taxon>
        <taxon>Plenodomus lingam/Leptosphaeria maculans species complex</taxon>
    </lineage>
</organism>
<sequence length="387" mass="43024">MAKTKPADRKSKKSAKASASNGTKKPKTSPQDLLIQAATLLQTSQPEEALVAARRALNLLQSDSKPTVAVLPALNLLGEINVELGDPEAAKEAFQAAIVIDPEGANDGAEKFLWMAQLNEEGGAESVRWFHKGIQVLKREMSELEGKLVKKTETEELLEEKRQKIANSLCGIAEVYMTDLSWEEDAEARCDAAVTEALLVAPNNPEPLQTLASVRISQLRQDDARSALKKSMELWKDLDPDDPKVPDYSTRISLSRLLMETEMEDEAIEVLERLVGENDGSVEAWYLGGWCLHLLAGKQKVKGEDQVATSLLRASRDWLENCLKLYTVMEYEDERLKDHAEEILKELNDVLGPSVEGEEEEEEEEEEDWEDDDADDGEDEDAAMDGT</sequence>
<dbReference type="VEuPathDB" id="FungiDB:LEMA_P051230.1"/>
<protein>
    <submittedName>
        <fullName evidence="5">Similar to TPR domain containing protein</fullName>
    </submittedName>
</protein>
<feature type="region of interest" description="Disordered" evidence="4">
    <location>
        <begin position="1"/>
        <end position="31"/>
    </location>
</feature>
<evidence type="ECO:0000313" key="6">
    <source>
        <dbReference type="Proteomes" id="UP000002668"/>
    </source>
</evidence>
<dbReference type="FunCoup" id="E4ZM68">
    <property type="interactions" value="260"/>
</dbReference>
<dbReference type="GO" id="GO:0051301">
    <property type="term" value="P:cell division"/>
    <property type="evidence" value="ECO:0007669"/>
    <property type="project" value="TreeGrafter"/>
</dbReference>
<dbReference type="AlphaFoldDB" id="E4ZM68"/>
<dbReference type="InParanoid" id="E4ZM68"/>
<dbReference type="Gene3D" id="1.25.40.10">
    <property type="entry name" value="Tetratricopeptide repeat domain"/>
    <property type="match status" value="2"/>
</dbReference>
<evidence type="ECO:0000256" key="1">
    <source>
        <dbReference type="ARBA" id="ARBA00022803"/>
    </source>
</evidence>
<feature type="repeat" description="TPR" evidence="2">
    <location>
        <begin position="71"/>
        <end position="104"/>
    </location>
</feature>
<dbReference type="SMART" id="SM00028">
    <property type="entry name" value="TPR"/>
    <property type="match status" value="3"/>
</dbReference>
<dbReference type="GO" id="GO:0005680">
    <property type="term" value="C:anaphase-promoting complex"/>
    <property type="evidence" value="ECO:0007669"/>
    <property type="project" value="UniProtKB-ARBA"/>
</dbReference>
<dbReference type="Proteomes" id="UP000002668">
    <property type="component" value="Genome"/>
</dbReference>
<keyword evidence="3" id="KW-0175">Coiled coil</keyword>
<keyword evidence="6" id="KW-1185">Reference proteome</keyword>
<feature type="region of interest" description="Disordered" evidence="4">
    <location>
        <begin position="347"/>
        <end position="387"/>
    </location>
</feature>
<dbReference type="EMBL" id="FP929094">
    <property type="protein sequence ID" value="CBX92417.1"/>
    <property type="molecule type" value="Genomic_DNA"/>
</dbReference>
<dbReference type="PANTHER" id="PTHR12558">
    <property type="entry name" value="CELL DIVISION CYCLE 16,23,27"/>
    <property type="match status" value="1"/>
</dbReference>
<dbReference type="STRING" id="985895.E4ZM68"/>
<name>E4ZM68_LEPMJ</name>
<evidence type="ECO:0000256" key="4">
    <source>
        <dbReference type="SAM" id="MobiDB-lite"/>
    </source>
</evidence>
<accession>E4ZM68</accession>
<dbReference type="SUPFAM" id="SSF48452">
    <property type="entry name" value="TPR-like"/>
    <property type="match status" value="2"/>
</dbReference>